<dbReference type="InterPro" id="IPR003817">
    <property type="entry name" value="PS_Dcarbxylase"/>
</dbReference>
<keyword evidence="8 12" id="KW-0594">Phospholipid biosynthesis</keyword>
<organism evidence="13 14">
    <name type="scientific">Plesiomonas shigelloides</name>
    <name type="common">Aeromonas shigelloides</name>
    <dbReference type="NCBI Taxonomy" id="703"/>
    <lineage>
        <taxon>Bacteria</taxon>
        <taxon>Pseudomonadati</taxon>
        <taxon>Pseudomonadota</taxon>
        <taxon>Gammaproteobacteria</taxon>
        <taxon>Enterobacterales</taxon>
        <taxon>Enterobacteriaceae</taxon>
        <taxon>Plesiomonas</taxon>
    </lineage>
</organism>
<evidence type="ECO:0000256" key="10">
    <source>
        <dbReference type="ARBA" id="ARBA00023264"/>
    </source>
</evidence>
<dbReference type="AlphaFoldDB" id="A0A8I1W5R8"/>
<proteinExistence type="inferred from homology"/>
<feature type="chain" id="PRO_5035018218" description="Phosphatidylserine decarboxylase alpha chain" evidence="12">
    <location>
        <begin position="254"/>
        <end position="306"/>
    </location>
</feature>
<keyword evidence="7 12" id="KW-0865">Zymogen</keyword>
<comment type="subunit">
    <text evidence="12">Heterodimer of a large membrane-associated beta subunit and a small pyruvoyl-containing alpha subunit.</text>
</comment>
<dbReference type="Pfam" id="PF02666">
    <property type="entry name" value="PS_Dcarbxylase"/>
    <property type="match status" value="1"/>
</dbReference>
<evidence type="ECO:0000256" key="7">
    <source>
        <dbReference type="ARBA" id="ARBA00023145"/>
    </source>
</evidence>
<evidence type="ECO:0000256" key="4">
    <source>
        <dbReference type="ARBA" id="ARBA00022793"/>
    </source>
</evidence>
<feature type="active site" description="Charge relay system; for autoendoproteolytic cleavage activity" evidence="12">
    <location>
        <position position="90"/>
    </location>
</feature>
<dbReference type="HAMAP" id="MF_00662">
    <property type="entry name" value="PS_decarb_PSD_B_type1"/>
    <property type="match status" value="1"/>
</dbReference>
<comment type="cofactor">
    <cofactor evidence="12">
        <name>pyruvate</name>
        <dbReference type="ChEBI" id="CHEBI:15361"/>
    </cofactor>
    <text evidence="12">Binds 1 pyruvoyl group covalently per subunit.</text>
</comment>
<sequence length="306" mass="33851">MFNQVKIALQYLLPKQRLTQLAGWAAEKNAGALTHWVIRLFARHYGINMQEAQKSDLSAYASFNEFFTRPLKHSARPIDFAHNCLCLPADGMISQIGPLRDDLLLQAKGHYYSLDALLAGQTEWVRRFRHGAFATTYLSPRDYHRVHMPCDGTLREMIYVPGELFSVNPLTAENVPGLFARNERVICLFDTAAGPMAQILVGATIVGSIETVWAGTITPPRRGELQRWTYPAAGDEQAVHLTKGQEMGRFKLGSTVINLFPEGSVAFECTLQQGVTTRMGERFARLLSAPSSAEGDTTLASPHSGA</sequence>
<dbReference type="GO" id="GO:0006646">
    <property type="term" value="P:phosphatidylethanolamine biosynthetic process"/>
    <property type="evidence" value="ECO:0007669"/>
    <property type="project" value="UniProtKB-UniRule"/>
</dbReference>
<comment type="function">
    <text evidence="12">Catalyzes the formation of phosphatidylethanolamine (PtdEtn) from phosphatidylserine (PtdSer).</text>
</comment>
<dbReference type="GO" id="GO:0004609">
    <property type="term" value="F:phosphatidylserine decarboxylase activity"/>
    <property type="evidence" value="ECO:0007669"/>
    <property type="project" value="UniProtKB-UniRule"/>
</dbReference>
<evidence type="ECO:0000256" key="1">
    <source>
        <dbReference type="ARBA" id="ARBA00005189"/>
    </source>
</evidence>
<feature type="active site" description="Charge relay system; for autoendoproteolytic cleavage activity" evidence="12">
    <location>
        <position position="147"/>
    </location>
</feature>
<dbReference type="NCBIfam" id="TIGR00163">
    <property type="entry name" value="PS_decarb"/>
    <property type="match status" value="1"/>
</dbReference>
<comment type="pathway">
    <text evidence="12">Phospholipid metabolism; phosphatidylethanolamine biosynthesis; phosphatidylethanolamine from CDP-diacylglycerol: step 2/2.</text>
</comment>
<gene>
    <name evidence="12 13" type="primary">psd</name>
    <name evidence="13" type="ORF">J2R62_05980</name>
</gene>
<dbReference type="PANTHER" id="PTHR10067:SF6">
    <property type="entry name" value="PHOSPHATIDYLSERINE DECARBOXYLASE PROENZYME, MITOCHONDRIAL"/>
    <property type="match status" value="1"/>
</dbReference>
<feature type="chain" id="PRO_5035018219" description="Phosphatidylserine decarboxylase beta chain" evidence="12">
    <location>
        <begin position="1"/>
        <end position="253"/>
    </location>
</feature>
<keyword evidence="3 12" id="KW-0444">Lipid biosynthesis</keyword>
<dbReference type="PANTHER" id="PTHR10067">
    <property type="entry name" value="PHOSPHATIDYLSERINE DECARBOXYLASE"/>
    <property type="match status" value="1"/>
</dbReference>
<dbReference type="GO" id="GO:0005886">
    <property type="term" value="C:plasma membrane"/>
    <property type="evidence" value="ECO:0007669"/>
    <property type="project" value="UniProtKB-SubCell"/>
</dbReference>
<keyword evidence="4 12" id="KW-0210">Decarboxylase</keyword>
<keyword evidence="2 12" id="KW-1003">Cell membrane</keyword>
<comment type="caution">
    <text evidence="13">The sequence shown here is derived from an EMBL/GenBank/DDBJ whole genome shotgun (WGS) entry which is preliminary data.</text>
</comment>
<evidence type="ECO:0000313" key="14">
    <source>
        <dbReference type="Proteomes" id="UP000664658"/>
    </source>
</evidence>
<feature type="active site" description="Charge relay system; for autoendoproteolytic cleavage activity" evidence="12">
    <location>
        <position position="254"/>
    </location>
</feature>
<accession>A0A8I1W5R8</accession>
<name>A0A8I1W5R8_PLESH</name>
<keyword evidence="10 12" id="KW-1208">Phospholipid metabolism</keyword>
<keyword evidence="5 12" id="KW-0443">Lipid metabolism</keyword>
<protein>
    <recommendedName>
        <fullName evidence="12">Phosphatidylserine decarboxylase proenzyme</fullName>
        <ecNumber evidence="12">4.1.1.65</ecNumber>
    </recommendedName>
    <component>
        <recommendedName>
            <fullName evidence="12">Phosphatidylserine decarboxylase alpha chain</fullName>
        </recommendedName>
    </component>
    <component>
        <recommendedName>
            <fullName evidence="12">Phosphatidylserine decarboxylase beta chain</fullName>
        </recommendedName>
    </component>
</protein>
<comment type="subcellular location">
    <subcellularLocation>
        <location evidence="12">Cell membrane</location>
        <topology evidence="12">Peripheral membrane protein</topology>
    </subcellularLocation>
</comment>
<evidence type="ECO:0000256" key="5">
    <source>
        <dbReference type="ARBA" id="ARBA00023098"/>
    </source>
</evidence>
<feature type="modified residue" description="Pyruvic acid (Ser); by autocatalysis" evidence="12">
    <location>
        <position position="254"/>
    </location>
</feature>
<dbReference type="InterPro" id="IPR033177">
    <property type="entry name" value="PSD-B"/>
</dbReference>
<evidence type="ECO:0000256" key="9">
    <source>
        <dbReference type="ARBA" id="ARBA00023239"/>
    </source>
</evidence>
<dbReference type="RefSeq" id="WP_010864783.1">
    <property type="nucleotide sequence ID" value="NZ_CP050969.1"/>
</dbReference>
<feature type="site" description="Cleavage (non-hydrolytic); by autocatalysis" evidence="12">
    <location>
        <begin position="253"/>
        <end position="254"/>
    </location>
</feature>
<evidence type="ECO:0000256" key="6">
    <source>
        <dbReference type="ARBA" id="ARBA00023136"/>
    </source>
</evidence>
<dbReference type="EC" id="4.1.1.65" evidence="12"/>
<keyword evidence="9 12" id="KW-0456">Lyase</keyword>
<evidence type="ECO:0000256" key="8">
    <source>
        <dbReference type="ARBA" id="ARBA00023209"/>
    </source>
</evidence>
<reference evidence="13" key="1">
    <citation type="submission" date="2021-03" db="EMBL/GenBank/DDBJ databases">
        <title>Plesiomonas shigelloides zfcc0051, isolated from zebrafish feces.</title>
        <authorList>
            <person name="Vanderhoek Z."/>
            <person name="Gaulke C."/>
        </authorList>
    </citation>
    <scope>NUCLEOTIDE SEQUENCE</scope>
    <source>
        <strain evidence="13">Zfcc0051</strain>
    </source>
</reference>
<dbReference type="UniPathway" id="UPA00558">
    <property type="reaction ID" value="UER00616"/>
</dbReference>
<keyword evidence="6 12" id="KW-0472">Membrane</keyword>
<evidence type="ECO:0000256" key="3">
    <source>
        <dbReference type="ARBA" id="ARBA00022516"/>
    </source>
</evidence>
<dbReference type="InterPro" id="IPR033178">
    <property type="entry name" value="PSD_type1_pro"/>
</dbReference>
<dbReference type="EMBL" id="JAFNAA010000005">
    <property type="protein sequence ID" value="MBO1107775.1"/>
    <property type="molecule type" value="Genomic_DNA"/>
</dbReference>
<feature type="active site" description="Schiff-base intermediate with substrate; via pyruvic acid; for decarboxylase activity" evidence="12">
    <location>
        <position position="254"/>
    </location>
</feature>
<evidence type="ECO:0000256" key="12">
    <source>
        <dbReference type="HAMAP-Rule" id="MF_00662"/>
    </source>
</evidence>
<evidence type="ECO:0000313" key="13">
    <source>
        <dbReference type="EMBL" id="MBO1107775.1"/>
    </source>
</evidence>
<keyword evidence="11 12" id="KW-0670">Pyruvate</keyword>
<comment type="pathway">
    <text evidence="1">Lipid metabolism.</text>
</comment>
<comment type="catalytic activity">
    <reaction evidence="12">
        <text>a 1,2-diacyl-sn-glycero-3-phospho-L-serine + H(+) = a 1,2-diacyl-sn-glycero-3-phosphoethanolamine + CO2</text>
        <dbReference type="Rhea" id="RHEA:20828"/>
        <dbReference type="ChEBI" id="CHEBI:15378"/>
        <dbReference type="ChEBI" id="CHEBI:16526"/>
        <dbReference type="ChEBI" id="CHEBI:57262"/>
        <dbReference type="ChEBI" id="CHEBI:64612"/>
        <dbReference type="EC" id="4.1.1.65"/>
    </reaction>
</comment>
<dbReference type="Proteomes" id="UP000664658">
    <property type="component" value="Unassembled WGS sequence"/>
</dbReference>
<comment type="similarity">
    <text evidence="12">Belongs to the phosphatidylserine decarboxylase family. PSD-B subfamily. Prokaryotic type I sub-subfamily.</text>
</comment>
<evidence type="ECO:0000256" key="2">
    <source>
        <dbReference type="ARBA" id="ARBA00022475"/>
    </source>
</evidence>
<evidence type="ECO:0000256" key="11">
    <source>
        <dbReference type="ARBA" id="ARBA00023317"/>
    </source>
</evidence>
<comment type="PTM">
    <text evidence="12">Is synthesized initially as an inactive proenzyme. Formation of the active enzyme involves a self-maturation process in which the active site pyruvoyl group is generated from an internal serine residue via an autocatalytic post-translational modification. Two non-identical subunits are generated from the proenzyme in this reaction, and the pyruvate is formed at the N-terminus of the alpha chain, which is derived from the carboxyl end of the proenzyme. The autoendoproteolytic cleavage occurs by a canonical serine protease mechanism, in which the side chain hydroxyl group of the serine supplies its oxygen atom to form the C-terminus of the beta chain, while the remainder of the serine residue undergoes an oxidative deamination to produce ammonia and the pyruvoyl prosthetic group on the alpha chain. During this reaction, the Ser that is part of the protease active site of the proenzyme becomes the pyruvoyl prosthetic group, which constitutes an essential element of the active site of the mature decarboxylase.</text>
</comment>